<reference evidence="6 7" key="1">
    <citation type="submission" date="2018-10" db="EMBL/GenBank/DDBJ databases">
        <title>Genomic Encyclopedia of Type Strains, Phase IV (KMG-IV): sequencing the most valuable type-strain genomes for metagenomic binning, comparative biology and taxonomic classification.</title>
        <authorList>
            <person name="Goeker M."/>
        </authorList>
    </citation>
    <scope>NUCLEOTIDE SEQUENCE [LARGE SCALE GENOMIC DNA]</scope>
    <source>
        <strain evidence="6 7">DSM 22008</strain>
    </source>
</reference>
<dbReference type="GO" id="GO:0051119">
    <property type="term" value="F:sugar transmembrane transporter activity"/>
    <property type="evidence" value="ECO:0007669"/>
    <property type="project" value="InterPro"/>
</dbReference>
<gene>
    <name evidence="6" type="ORF">DES40_1094</name>
</gene>
<evidence type="ECO:0000256" key="1">
    <source>
        <dbReference type="ARBA" id="ARBA00004141"/>
    </source>
</evidence>
<evidence type="ECO:0000313" key="7">
    <source>
        <dbReference type="Proteomes" id="UP000282211"/>
    </source>
</evidence>
<name>A0A420WL70_9PROT</name>
<dbReference type="Pfam" id="PF04193">
    <property type="entry name" value="PQ-loop"/>
    <property type="match status" value="1"/>
</dbReference>
<dbReference type="InterPro" id="IPR047662">
    <property type="entry name" value="SemiSWEET"/>
</dbReference>
<comment type="subcellular location">
    <subcellularLocation>
        <location evidence="1">Membrane</location>
        <topology evidence="1">Multi-pass membrane protein</topology>
    </subcellularLocation>
</comment>
<dbReference type="RefSeq" id="WP_121099505.1">
    <property type="nucleotide sequence ID" value="NZ_RBII01000001.1"/>
</dbReference>
<dbReference type="NCBIfam" id="NF037968">
    <property type="entry name" value="SemiSWEET_2"/>
    <property type="match status" value="1"/>
</dbReference>
<sequence>MTQTEIIGFAAASLTTLSFVPQAYLVIRTKRTSGISLLMYSFYVIGVSLWLTYGILTGAKPIIASNSVTIVLAGSILFIAASERWKRRGTLKARPPGVTLTPFQNPDIIYYQDGGLKEGRK</sequence>
<dbReference type="AlphaFoldDB" id="A0A420WL70"/>
<evidence type="ECO:0000256" key="5">
    <source>
        <dbReference type="SAM" id="Phobius"/>
    </source>
</evidence>
<dbReference type="Gene3D" id="1.20.1280.290">
    <property type="match status" value="1"/>
</dbReference>
<evidence type="ECO:0000256" key="3">
    <source>
        <dbReference type="ARBA" id="ARBA00022989"/>
    </source>
</evidence>
<organism evidence="6 7">
    <name type="scientific">Litorimonas taeanensis</name>
    <dbReference type="NCBI Taxonomy" id="568099"/>
    <lineage>
        <taxon>Bacteria</taxon>
        <taxon>Pseudomonadati</taxon>
        <taxon>Pseudomonadota</taxon>
        <taxon>Alphaproteobacteria</taxon>
        <taxon>Maricaulales</taxon>
        <taxon>Robiginitomaculaceae</taxon>
    </lineage>
</organism>
<dbReference type="InParanoid" id="A0A420WL70"/>
<comment type="caution">
    <text evidence="6">The sequence shown here is derived from an EMBL/GenBank/DDBJ whole genome shotgun (WGS) entry which is preliminary data.</text>
</comment>
<keyword evidence="3 5" id="KW-1133">Transmembrane helix</keyword>
<dbReference type="Proteomes" id="UP000282211">
    <property type="component" value="Unassembled WGS sequence"/>
</dbReference>
<keyword evidence="2 5" id="KW-0812">Transmembrane</keyword>
<protein>
    <submittedName>
        <fullName evidence="6">Uncharacterized protein with PQ loop repeat</fullName>
    </submittedName>
</protein>
<dbReference type="EMBL" id="RBII01000001">
    <property type="protein sequence ID" value="RKQ71764.1"/>
    <property type="molecule type" value="Genomic_DNA"/>
</dbReference>
<dbReference type="OrthoDB" id="9814012at2"/>
<feature type="transmembrane region" description="Helical" evidence="5">
    <location>
        <begin position="37"/>
        <end position="56"/>
    </location>
</feature>
<keyword evidence="7" id="KW-1185">Reference proteome</keyword>
<proteinExistence type="predicted"/>
<evidence type="ECO:0000256" key="2">
    <source>
        <dbReference type="ARBA" id="ARBA00022692"/>
    </source>
</evidence>
<accession>A0A420WL70</accession>
<keyword evidence="4 5" id="KW-0472">Membrane</keyword>
<evidence type="ECO:0000313" key="6">
    <source>
        <dbReference type="EMBL" id="RKQ71764.1"/>
    </source>
</evidence>
<dbReference type="InterPro" id="IPR006603">
    <property type="entry name" value="PQ-loop_rpt"/>
</dbReference>
<dbReference type="GO" id="GO:0016020">
    <property type="term" value="C:membrane"/>
    <property type="evidence" value="ECO:0007669"/>
    <property type="project" value="UniProtKB-SubCell"/>
</dbReference>
<feature type="transmembrane region" description="Helical" evidence="5">
    <location>
        <begin position="6"/>
        <end position="25"/>
    </location>
</feature>
<feature type="transmembrane region" description="Helical" evidence="5">
    <location>
        <begin position="62"/>
        <end position="82"/>
    </location>
</feature>
<evidence type="ECO:0000256" key="4">
    <source>
        <dbReference type="ARBA" id="ARBA00023136"/>
    </source>
</evidence>